<dbReference type="InterPro" id="IPR000725">
    <property type="entry name" value="Olfact_rcpt"/>
</dbReference>
<evidence type="ECO:0000256" key="8">
    <source>
        <dbReference type="ARBA" id="ARBA00023224"/>
    </source>
</evidence>
<feature type="domain" description="G-protein coupled receptors family 1 profile" evidence="11">
    <location>
        <begin position="1"/>
        <end position="232"/>
    </location>
</feature>
<evidence type="ECO:0000256" key="10">
    <source>
        <dbReference type="RuleBase" id="RU363047"/>
    </source>
</evidence>
<dbReference type="PROSITE" id="PS00237">
    <property type="entry name" value="G_PROTEIN_RECEP_F1_1"/>
    <property type="match status" value="1"/>
</dbReference>
<dbReference type="EMBL" id="JANPWB010000014">
    <property type="protein sequence ID" value="KAJ1095801.1"/>
    <property type="molecule type" value="Genomic_DNA"/>
</dbReference>
<dbReference type="PANTHER" id="PTHR26453">
    <property type="entry name" value="OLFACTORY RECEPTOR"/>
    <property type="match status" value="1"/>
</dbReference>
<evidence type="ECO:0000256" key="7">
    <source>
        <dbReference type="ARBA" id="ARBA00023136"/>
    </source>
</evidence>
<keyword evidence="6 10" id="KW-1133">Transmembrane helix</keyword>
<evidence type="ECO:0000256" key="3">
    <source>
        <dbReference type="ARBA" id="ARBA00022606"/>
    </source>
</evidence>
<dbReference type="PROSITE" id="PS50262">
    <property type="entry name" value="G_PROTEIN_RECEP_F1_2"/>
    <property type="match status" value="1"/>
</dbReference>
<evidence type="ECO:0000256" key="5">
    <source>
        <dbReference type="ARBA" id="ARBA00022725"/>
    </source>
</evidence>
<dbReference type="SUPFAM" id="SSF81321">
    <property type="entry name" value="Family A G protein-coupled receptor-like"/>
    <property type="match status" value="1"/>
</dbReference>
<keyword evidence="4 9" id="KW-0812">Transmembrane</keyword>
<dbReference type="GO" id="GO:0004984">
    <property type="term" value="F:olfactory receptor activity"/>
    <property type="evidence" value="ECO:0007669"/>
    <property type="project" value="InterPro"/>
</dbReference>
<comment type="caution">
    <text evidence="12">The sequence shown here is derived from an EMBL/GenBank/DDBJ whole genome shotgun (WGS) entry which is preliminary data.</text>
</comment>
<evidence type="ECO:0000256" key="4">
    <source>
        <dbReference type="ARBA" id="ARBA00022692"/>
    </source>
</evidence>
<feature type="transmembrane region" description="Helical" evidence="10">
    <location>
        <begin position="215"/>
        <end position="234"/>
    </location>
</feature>
<comment type="similarity">
    <text evidence="9">Belongs to the G-protein coupled receptor 1 family.</text>
</comment>
<comment type="caution">
    <text evidence="10">Lacks conserved residue(s) required for the propagation of feature annotation.</text>
</comment>
<keyword evidence="7 10" id="KW-0472">Membrane</keyword>
<feature type="transmembrane region" description="Helical" evidence="10">
    <location>
        <begin position="145"/>
        <end position="168"/>
    </location>
</feature>
<evidence type="ECO:0000313" key="13">
    <source>
        <dbReference type="Proteomes" id="UP001066276"/>
    </source>
</evidence>
<accession>A0AAV7LX57</accession>
<evidence type="ECO:0000256" key="2">
    <source>
        <dbReference type="ARBA" id="ARBA00022475"/>
    </source>
</evidence>
<protein>
    <recommendedName>
        <fullName evidence="10">Olfactory receptor</fullName>
    </recommendedName>
</protein>
<keyword evidence="9" id="KW-0675">Receptor</keyword>
<dbReference type="Gene3D" id="1.20.1070.10">
    <property type="entry name" value="Rhodopsin 7-helix transmembrane proteins"/>
    <property type="match status" value="1"/>
</dbReference>
<dbReference type="Pfam" id="PF13853">
    <property type="entry name" value="7tm_4"/>
    <property type="match status" value="1"/>
</dbReference>
<dbReference type="InterPro" id="IPR000276">
    <property type="entry name" value="GPCR_Rhodpsn"/>
</dbReference>
<dbReference type="PRINTS" id="PR00245">
    <property type="entry name" value="OLFACTORYR"/>
</dbReference>
<keyword evidence="2 10" id="KW-1003">Cell membrane</keyword>
<keyword evidence="13" id="KW-1185">Reference proteome</keyword>
<organism evidence="12 13">
    <name type="scientific">Pleurodeles waltl</name>
    <name type="common">Iberian ribbed newt</name>
    <dbReference type="NCBI Taxonomy" id="8319"/>
    <lineage>
        <taxon>Eukaryota</taxon>
        <taxon>Metazoa</taxon>
        <taxon>Chordata</taxon>
        <taxon>Craniata</taxon>
        <taxon>Vertebrata</taxon>
        <taxon>Euteleostomi</taxon>
        <taxon>Amphibia</taxon>
        <taxon>Batrachia</taxon>
        <taxon>Caudata</taxon>
        <taxon>Salamandroidea</taxon>
        <taxon>Salamandridae</taxon>
        <taxon>Pleurodelinae</taxon>
        <taxon>Pleurodeles</taxon>
    </lineage>
</organism>
<dbReference type="GO" id="GO:0004930">
    <property type="term" value="F:G protein-coupled receptor activity"/>
    <property type="evidence" value="ECO:0007669"/>
    <property type="project" value="UniProtKB-KW"/>
</dbReference>
<evidence type="ECO:0000313" key="12">
    <source>
        <dbReference type="EMBL" id="KAJ1095801.1"/>
    </source>
</evidence>
<dbReference type="PRINTS" id="PR00237">
    <property type="entry name" value="GPCRRHODOPSN"/>
</dbReference>
<evidence type="ECO:0000256" key="6">
    <source>
        <dbReference type="ARBA" id="ARBA00022989"/>
    </source>
</evidence>
<evidence type="ECO:0000259" key="11">
    <source>
        <dbReference type="PROSITE" id="PS50262"/>
    </source>
</evidence>
<keyword evidence="5 10" id="KW-0552">Olfaction</keyword>
<dbReference type="Proteomes" id="UP001066276">
    <property type="component" value="Chromosome 10"/>
</dbReference>
<proteinExistence type="inferred from homology"/>
<dbReference type="CDD" id="cd13954">
    <property type="entry name" value="7tmA_OR"/>
    <property type="match status" value="1"/>
</dbReference>
<comment type="subcellular location">
    <subcellularLocation>
        <location evidence="1 10">Cell membrane</location>
        <topology evidence="1 10">Multi-pass membrane protein</topology>
    </subcellularLocation>
</comment>
<dbReference type="InterPro" id="IPR017452">
    <property type="entry name" value="GPCR_Rhodpsn_7TM"/>
</dbReference>
<feature type="transmembrane region" description="Helical" evidence="10">
    <location>
        <begin position="180"/>
        <end position="203"/>
    </location>
</feature>
<reference evidence="12" key="1">
    <citation type="journal article" date="2022" name="bioRxiv">
        <title>Sequencing and chromosome-scale assembly of the giantPleurodeles waltlgenome.</title>
        <authorList>
            <person name="Brown T."/>
            <person name="Elewa A."/>
            <person name="Iarovenko S."/>
            <person name="Subramanian E."/>
            <person name="Araus A.J."/>
            <person name="Petzold A."/>
            <person name="Susuki M."/>
            <person name="Suzuki K.-i.T."/>
            <person name="Hayashi T."/>
            <person name="Toyoda A."/>
            <person name="Oliveira C."/>
            <person name="Osipova E."/>
            <person name="Leigh N.D."/>
            <person name="Simon A."/>
            <person name="Yun M.H."/>
        </authorList>
    </citation>
    <scope>NUCLEOTIDE SEQUENCE</scope>
    <source>
        <strain evidence="12">20211129_DDA</strain>
        <tissue evidence="12">Liver</tissue>
    </source>
</reference>
<gene>
    <name evidence="12" type="ORF">NDU88_000957</name>
</gene>
<evidence type="ECO:0000256" key="1">
    <source>
        <dbReference type="ARBA" id="ARBA00004651"/>
    </source>
</evidence>
<keyword evidence="9" id="KW-0297">G-protein coupled receptor</keyword>
<dbReference type="FunFam" id="1.20.1070.10:FF:000001">
    <property type="entry name" value="Olfactory receptor"/>
    <property type="match status" value="1"/>
</dbReference>
<dbReference type="AlphaFoldDB" id="A0AAV7LX57"/>
<feature type="transmembrane region" description="Helical" evidence="10">
    <location>
        <begin position="43"/>
        <end position="62"/>
    </location>
</feature>
<keyword evidence="3 10" id="KW-0716">Sensory transduction</keyword>
<sequence>MYFFISNLSFLDICYTSVTVPNILVSTAVSKNTVSFWGCMAQVYFFTGFATTECLLLAAMACDRYVAICIPLRYFTIINKAVCLQLAGYAWLCGVANGVVQTVFTSRLALCGHNEIDRMYCEVQPLVKLSCSDTYVNDALATTSAAVFGVSCLVFILISYLFIISAILRIPTKDGQHRAFSTCASHITVVVLYYGALIFMYLLPPSETTKKVDSIVSIIYSILTPFLNPIIYSLRNQEMKCAMKKVVHCGKVGTC</sequence>
<name>A0AAV7LX57_PLEWA</name>
<dbReference type="GO" id="GO:0005886">
    <property type="term" value="C:plasma membrane"/>
    <property type="evidence" value="ECO:0007669"/>
    <property type="project" value="UniProtKB-SubCell"/>
</dbReference>
<evidence type="ECO:0000256" key="9">
    <source>
        <dbReference type="RuleBase" id="RU000688"/>
    </source>
</evidence>
<keyword evidence="8 9" id="KW-0807">Transducer</keyword>